<organism evidence="2 3">
    <name type="scientific">Salix dunnii</name>
    <dbReference type="NCBI Taxonomy" id="1413687"/>
    <lineage>
        <taxon>Eukaryota</taxon>
        <taxon>Viridiplantae</taxon>
        <taxon>Streptophyta</taxon>
        <taxon>Embryophyta</taxon>
        <taxon>Tracheophyta</taxon>
        <taxon>Spermatophyta</taxon>
        <taxon>Magnoliopsida</taxon>
        <taxon>eudicotyledons</taxon>
        <taxon>Gunneridae</taxon>
        <taxon>Pentapetalae</taxon>
        <taxon>rosids</taxon>
        <taxon>fabids</taxon>
        <taxon>Malpighiales</taxon>
        <taxon>Salicaceae</taxon>
        <taxon>Saliceae</taxon>
        <taxon>Salix</taxon>
    </lineage>
</organism>
<comment type="caution">
    <text evidence="2">The sequence shown here is derived from an EMBL/GenBank/DDBJ whole genome shotgun (WGS) entry which is preliminary data.</text>
</comment>
<dbReference type="AlphaFoldDB" id="A0A835J7S9"/>
<dbReference type="Proteomes" id="UP000657918">
    <property type="component" value="Unassembled WGS sequence"/>
</dbReference>
<dbReference type="EMBL" id="JADGMS010000017">
    <property type="protein sequence ID" value="KAF9663329.1"/>
    <property type="molecule type" value="Genomic_DNA"/>
</dbReference>
<protein>
    <submittedName>
        <fullName evidence="2">Uncharacterized protein</fullName>
    </submittedName>
</protein>
<reference evidence="2 3" key="1">
    <citation type="submission" date="2020-10" db="EMBL/GenBank/DDBJ databases">
        <title>Plant Genome Project.</title>
        <authorList>
            <person name="Zhang R.-G."/>
        </authorList>
    </citation>
    <scope>NUCLEOTIDE SEQUENCE [LARGE SCALE GENOMIC DNA]</scope>
    <source>
        <strain evidence="2">FAFU-HL-1</strain>
        <tissue evidence="2">Leaf</tissue>
    </source>
</reference>
<feature type="compositionally biased region" description="Basic and acidic residues" evidence="1">
    <location>
        <begin position="176"/>
        <end position="189"/>
    </location>
</feature>
<name>A0A835J7S9_9ROSI</name>
<feature type="compositionally biased region" description="Polar residues" evidence="1">
    <location>
        <begin position="192"/>
        <end position="201"/>
    </location>
</feature>
<accession>A0A835J7S9</accession>
<gene>
    <name evidence="2" type="ORF">SADUNF_Sadunf17G0033500</name>
</gene>
<evidence type="ECO:0000256" key="1">
    <source>
        <dbReference type="SAM" id="MobiDB-lite"/>
    </source>
</evidence>
<proteinExistence type="predicted"/>
<evidence type="ECO:0000313" key="3">
    <source>
        <dbReference type="Proteomes" id="UP000657918"/>
    </source>
</evidence>
<feature type="region of interest" description="Disordered" evidence="1">
    <location>
        <begin position="172"/>
        <end position="201"/>
    </location>
</feature>
<sequence length="201" mass="22041">MGSGALVLIANRRHGVKRGVVRRAKRERGKEGCNTRTSRGEAICTSLFDQYIFSSCLNRRHGVKKALLGVQKEKGDKGRVQHEDFEVTHPSTTLAQARLTSEFDGIRCISSGGFSEFRNEISRGGAEKALDLSGGGIKSGGGARICTSLFDHGCFSTVIANRRHGVKRGVVRRAKEKGDKRRQHEDFPEVTHPSTTLAKHV</sequence>
<evidence type="ECO:0000313" key="2">
    <source>
        <dbReference type="EMBL" id="KAF9663329.1"/>
    </source>
</evidence>
<keyword evidence="3" id="KW-1185">Reference proteome</keyword>